<evidence type="ECO:0000313" key="3">
    <source>
        <dbReference type="EMBL" id="KAK8887914.1"/>
    </source>
</evidence>
<feature type="region of interest" description="Disordered" evidence="2">
    <location>
        <begin position="97"/>
        <end position="126"/>
    </location>
</feature>
<accession>A0ABR2KA03</accession>
<keyword evidence="1" id="KW-0175">Coiled coil</keyword>
<feature type="region of interest" description="Disordered" evidence="2">
    <location>
        <begin position="348"/>
        <end position="376"/>
    </location>
</feature>
<evidence type="ECO:0000256" key="1">
    <source>
        <dbReference type="SAM" id="Coils"/>
    </source>
</evidence>
<reference evidence="3 4" key="1">
    <citation type="submission" date="2024-04" db="EMBL/GenBank/DDBJ databases">
        <title>Tritrichomonas musculus Genome.</title>
        <authorList>
            <person name="Alves-Ferreira E."/>
            <person name="Grigg M."/>
            <person name="Lorenzi H."/>
            <person name="Galac M."/>
        </authorList>
    </citation>
    <scope>NUCLEOTIDE SEQUENCE [LARGE SCALE GENOMIC DNA]</scope>
    <source>
        <strain evidence="3 4">EAF2021</strain>
    </source>
</reference>
<gene>
    <name evidence="3" type="ORF">M9Y10_038973</name>
</gene>
<proteinExistence type="predicted"/>
<sequence length="798" mass="92144">MSNEIQKLKQTILILNKENSDFKRYNGHLRAAIVEIYESNEKLLFSLHEKYKYFGELESQNKNIENDVQNKMRDACNFDFNIRKHNHLSRNDLSNSISLQTNNKSNKDTNTLSSQMNSDISNKTDNPIISSNMVKSSQKKLIGHNDLDNQIDSTSQMISEVKASAISNLSFSGDSNLHKNHKNSTYIINKKINDQNKSKLEFFENPENLAKPANKVDSSDYDYLSDSINNSNLANRKDSNNHASLQLYNTHDATESHMRYSQDAVRSLAIKSFTADSDISSIEKLKEKQNILIETNQNLKMEIKRLFSKVGEAGLFLEVQKESESYLKALNELHELQELHNTLGIYFNDRPSSDGHPVKSDDQLNSNSADDDHNLTSNVFLTDVDTRVKSKVNSNSDQENSEAKDNQPIVTKNVDQSCQTHVSIKSKFFMRYFSKEVRQRYLENQATKIAFRKSSIANLTSEIEKCKIVLNEIITRRSQATPLSSQIQNIINIDICDHYDYVDIETETDPILDFESILAQIEQNSKFTKDYLIVSNDRFNLQTIYEQKTLELKIAQIATDRKTTNYRSLLRTLKTTDPDCYAKFIGTVGMSSKAEQKRQRYLQQINKFTEKIKRANDETKEIEIKEKQVKLRIEMLERELMVFKNPKDHLKSILADLCQTIALNQEKIRDQMRELSFVKLETDFVDRIKIRILKETAQTDDMAQKINGMYKKLKKIKGRCRYSLRNGQKYPITSPSELDNLQELFNALETEVNSFENKIKLFAKKSISCFHQLTEYDLNVPSPPKSCETVHINLKNVV</sequence>
<dbReference type="EMBL" id="JAPFFF010000006">
    <property type="protein sequence ID" value="KAK8887914.1"/>
    <property type="molecule type" value="Genomic_DNA"/>
</dbReference>
<evidence type="ECO:0000256" key="2">
    <source>
        <dbReference type="SAM" id="MobiDB-lite"/>
    </source>
</evidence>
<feature type="coiled-coil region" evidence="1">
    <location>
        <begin position="282"/>
        <end position="339"/>
    </location>
</feature>
<comment type="caution">
    <text evidence="3">The sequence shown here is derived from an EMBL/GenBank/DDBJ whole genome shotgun (WGS) entry which is preliminary data.</text>
</comment>
<feature type="coiled-coil region" evidence="1">
    <location>
        <begin position="591"/>
        <end position="639"/>
    </location>
</feature>
<name>A0ABR2KA03_9EUKA</name>
<protein>
    <submittedName>
        <fullName evidence="3">Uncharacterized protein</fullName>
    </submittedName>
</protein>
<feature type="region of interest" description="Disordered" evidence="2">
    <location>
        <begin position="390"/>
        <end position="412"/>
    </location>
</feature>
<feature type="compositionally biased region" description="Basic and acidic residues" evidence="2">
    <location>
        <begin position="351"/>
        <end position="362"/>
    </location>
</feature>
<feature type="coiled-coil region" evidence="1">
    <location>
        <begin position="738"/>
        <end position="765"/>
    </location>
</feature>
<organism evidence="3 4">
    <name type="scientific">Tritrichomonas musculus</name>
    <dbReference type="NCBI Taxonomy" id="1915356"/>
    <lineage>
        <taxon>Eukaryota</taxon>
        <taxon>Metamonada</taxon>
        <taxon>Parabasalia</taxon>
        <taxon>Tritrichomonadida</taxon>
        <taxon>Tritrichomonadidae</taxon>
        <taxon>Tritrichomonas</taxon>
    </lineage>
</organism>
<dbReference type="Proteomes" id="UP001470230">
    <property type="component" value="Unassembled WGS sequence"/>
</dbReference>
<evidence type="ECO:0000313" key="4">
    <source>
        <dbReference type="Proteomes" id="UP001470230"/>
    </source>
</evidence>
<keyword evidence="4" id="KW-1185">Reference proteome</keyword>